<dbReference type="SUPFAM" id="SSF103657">
    <property type="entry name" value="BAR/IMD domain-like"/>
    <property type="match status" value="1"/>
</dbReference>
<dbReference type="Gene3D" id="2.30.30.40">
    <property type="entry name" value="SH3 Domains"/>
    <property type="match status" value="1"/>
</dbReference>
<dbReference type="SMR" id="A0A482WSH1"/>
<dbReference type="SMART" id="SM00326">
    <property type="entry name" value="SH3"/>
    <property type="match status" value="1"/>
</dbReference>
<dbReference type="FunCoup" id="A0A482WSH1">
    <property type="interactions" value="104"/>
</dbReference>
<comment type="caution">
    <text evidence="6">The sequence shown here is derived from an EMBL/GenBank/DDBJ whole genome shotgun (WGS) entry which is preliminary data.</text>
</comment>
<organism evidence="6 7">
    <name type="scientific">Laodelphax striatellus</name>
    <name type="common">Small brown planthopper</name>
    <name type="synonym">Delphax striatella</name>
    <dbReference type="NCBI Taxonomy" id="195883"/>
    <lineage>
        <taxon>Eukaryota</taxon>
        <taxon>Metazoa</taxon>
        <taxon>Ecdysozoa</taxon>
        <taxon>Arthropoda</taxon>
        <taxon>Hexapoda</taxon>
        <taxon>Insecta</taxon>
        <taxon>Pterygota</taxon>
        <taxon>Neoptera</taxon>
        <taxon>Paraneoptera</taxon>
        <taxon>Hemiptera</taxon>
        <taxon>Auchenorrhyncha</taxon>
        <taxon>Fulgoroidea</taxon>
        <taxon>Delphacidae</taxon>
        <taxon>Criomorphinae</taxon>
        <taxon>Laodelphax</taxon>
    </lineage>
</organism>
<feature type="region of interest" description="Disordered" evidence="3">
    <location>
        <begin position="373"/>
        <end position="417"/>
    </location>
</feature>
<dbReference type="Proteomes" id="UP000291343">
    <property type="component" value="Unassembled WGS sequence"/>
</dbReference>
<dbReference type="FunFam" id="2.30.30.40:FF:000188">
    <property type="entry name" value="Insulin receptor tyrosine kinase substrate"/>
    <property type="match status" value="1"/>
</dbReference>
<dbReference type="InterPro" id="IPR013606">
    <property type="entry name" value="I-BAR_dom"/>
</dbReference>
<dbReference type="EMBL" id="QKKF02027185">
    <property type="protein sequence ID" value="RZF35970.1"/>
    <property type="molecule type" value="Genomic_DNA"/>
</dbReference>
<feature type="compositionally biased region" description="Pro residues" evidence="3">
    <location>
        <begin position="467"/>
        <end position="479"/>
    </location>
</feature>
<dbReference type="InterPro" id="IPR036028">
    <property type="entry name" value="SH3-like_dom_sf"/>
</dbReference>
<dbReference type="PANTHER" id="PTHR14206:SF7">
    <property type="entry name" value="INSULIN RECEPTOR SUBSTRATE 53 KDA, ISOFORM A"/>
    <property type="match status" value="1"/>
</dbReference>
<feature type="compositionally biased region" description="Polar residues" evidence="3">
    <location>
        <begin position="502"/>
        <end position="512"/>
    </location>
</feature>
<dbReference type="Gene3D" id="1.20.1270.60">
    <property type="entry name" value="Arfaptin homology (AH) domain/BAR domain"/>
    <property type="match status" value="1"/>
</dbReference>
<evidence type="ECO:0000259" key="5">
    <source>
        <dbReference type="PROSITE" id="PS51338"/>
    </source>
</evidence>
<dbReference type="GO" id="GO:0051017">
    <property type="term" value="P:actin filament bundle assembly"/>
    <property type="evidence" value="ECO:0007669"/>
    <property type="project" value="TreeGrafter"/>
</dbReference>
<dbReference type="GO" id="GO:0051764">
    <property type="term" value="P:actin crosslink formation"/>
    <property type="evidence" value="ECO:0007669"/>
    <property type="project" value="TreeGrafter"/>
</dbReference>
<sequence length="553" mass="61206">MLVINLLFPVQKHTDGGEGSFPVRNLLFQENARSALMQIVEVYKEIQAQQMNILKAFYVDLLLPLETNLEKDTKVVQSEQKRFLQQHKQRTETYSKAAATMKKHRKKQRSTKSGLAMDKELKSMQILEEERSKLDAFCEESLKKAMTQERRRYGFVLERQCSLAKHYLAYHSTGSTIYQTHLNDWQEVAKTREFLPEAVEQMFSAKLRQICFWSEEDGGPGSPRIDDDRISLSSQLRKTKSMDASCLDVRTMNDISSPTLSPHTSLTRAKSDFNLTASTHSLAQEVERSSHSPPPPRPKSMAAADSGGWENPLARALYAYLSSGENQLSFLEGDVIALMGDRNKGWQFGENLRTQLSGWFPLAYTEMLIDTNETGTNSSPASHRRQDSVDTVAGGGFGGGGGSSSPGNAPHPRTLATPVTRFGDTLAFRHNHQGRGIPGNGTSFSPAPPGVPAPVVPQQQGTMNRRVPPPLPPLPPHPQTLPAQRQTQPGVGKKQPPPPNASLHSSNDSGFSNDPPPAPDIDYSDDEANRNNIFATVKLRKTKTNDRSAPIIL</sequence>
<dbReference type="SUPFAM" id="SSF50044">
    <property type="entry name" value="SH3-domain"/>
    <property type="match status" value="1"/>
</dbReference>
<feature type="compositionally biased region" description="Pro residues" evidence="3">
    <location>
        <begin position="446"/>
        <end position="455"/>
    </location>
</feature>
<gene>
    <name evidence="6" type="ORF">LSTR_LSTR005383</name>
</gene>
<dbReference type="GO" id="GO:0030838">
    <property type="term" value="P:positive regulation of actin filament polymerization"/>
    <property type="evidence" value="ECO:0007669"/>
    <property type="project" value="TreeGrafter"/>
</dbReference>
<dbReference type="InterPro" id="IPR027681">
    <property type="entry name" value="IRSp53/IRTKS/Pinkbar"/>
</dbReference>
<dbReference type="GO" id="GO:0005829">
    <property type="term" value="C:cytosol"/>
    <property type="evidence" value="ECO:0007669"/>
    <property type="project" value="TreeGrafter"/>
</dbReference>
<dbReference type="STRING" id="195883.A0A482WSH1"/>
<dbReference type="PANTHER" id="PTHR14206">
    <property type="entry name" value="BRAIN-SPECIFIC ANGIOGENESIS INHIBITOR 1-ASSOCIATED PROTEIN 2"/>
    <property type="match status" value="1"/>
</dbReference>
<name>A0A482WSH1_LAOST</name>
<dbReference type="GO" id="GO:0007009">
    <property type="term" value="P:plasma membrane organization"/>
    <property type="evidence" value="ECO:0007669"/>
    <property type="project" value="InterPro"/>
</dbReference>
<dbReference type="PROSITE" id="PS51338">
    <property type="entry name" value="IMD"/>
    <property type="match status" value="1"/>
</dbReference>
<dbReference type="PROSITE" id="PS50002">
    <property type="entry name" value="SH3"/>
    <property type="match status" value="1"/>
</dbReference>
<evidence type="ECO:0000313" key="6">
    <source>
        <dbReference type="EMBL" id="RZF35970.1"/>
    </source>
</evidence>
<protein>
    <recommendedName>
        <fullName evidence="8">IMD domain-containing protein</fullName>
    </recommendedName>
</protein>
<feature type="region of interest" description="Disordered" evidence="3">
    <location>
        <begin position="282"/>
        <end position="307"/>
    </location>
</feature>
<dbReference type="InterPro" id="IPR027267">
    <property type="entry name" value="AH/BAR_dom_sf"/>
</dbReference>
<dbReference type="Pfam" id="PF00018">
    <property type="entry name" value="SH3_1"/>
    <property type="match status" value="1"/>
</dbReference>
<evidence type="ECO:0000256" key="1">
    <source>
        <dbReference type="ARBA" id="ARBA00022443"/>
    </source>
</evidence>
<evidence type="ECO:0000256" key="2">
    <source>
        <dbReference type="PROSITE-ProRule" id="PRU00192"/>
    </source>
</evidence>
<feature type="domain" description="IMD" evidence="5">
    <location>
        <begin position="34"/>
        <end position="209"/>
    </location>
</feature>
<feature type="compositionally biased region" description="Gly residues" evidence="3">
    <location>
        <begin position="393"/>
        <end position="404"/>
    </location>
</feature>
<evidence type="ECO:0008006" key="8">
    <source>
        <dbReference type="Google" id="ProtNLM"/>
    </source>
</evidence>
<keyword evidence="1 2" id="KW-0728">SH3 domain</keyword>
<dbReference type="CDD" id="cd11779">
    <property type="entry name" value="SH3_Irsp53_BAIAP2L"/>
    <property type="match status" value="1"/>
</dbReference>
<dbReference type="AlphaFoldDB" id="A0A482WSH1"/>
<dbReference type="InParanoid" id="A0A482WSH1"/>
<feature type="domain" description="SH3" evidence="4">
    <location>
        <begin position="309"/>
        <end position="370"/>
    </location>
</feature>
<reference evidence="6 7" key="1">
    <citation type="journal article" date="2017" name="Gigascience">
        <title>Genome sequence of the small brown planthopper, Laodelphax striatellus.</title>
        <authorList>
            <person name="Zhu J."/>
            <person name="Jiang F."/>
            <person name="Wang X."/>
            <person name="Yang P."/>
            <person name="Bao Y."/>
            <person name="Zhao W."/>
            <person name="Wang W."/>
            <person name="Lu H."/>
            <person name="Wang Q."/>
            <person name="Cui N."/>
            <person name="Li J."/>
            <person name="Chen X."/>
            <person name="Luo L."/>
            <person name="Yu J."/>
            <person name="Kang L."/>
            <person name="Cui F."/>
        </authorList>
    </citation>
    <scope>NUCLEOTIDE SEQUENCE [LARGE SCALE GENOMIC DNA]</scope>
    <source>
        <strain evidence="6">Lst14</strain>
    </source>
</reference>
<dbReference type="InterPro" id="IPR001452">
    <property type="entry name" value="SH3_domain"/>
</dbReference>
<keyword evidence="7" id="KW-1185">Reference proteome</keyword>
<accession>A0A482WSH1</accession>
<dbReference type="OrthoDB" id="3800937at2759"/>
<evidence type="ECO:0000256" key="3">
    <source>
        <dbReference type="SAM" id="MobiDB-lite"/>
    </source>
</evidence>
<dbReference type="GO" id="GO:0005654">
    <property type="term" value="C:nucleoplasm"/>
    <property type="evidence" value="ECO:0007669"/>
    <property type="project" value="TreeGrafter"/>
</dbReference>
<feature type="region of interest" description="Disordered" evidence="3">
    <location>
        <begin position="430"/>
        <end position="527"/>
    </location>
</feature>
<proteinExistence type="predicted"/>
<evidence type="ECO:0000259" key="4">
    <source>
        <dbReference type="PROSITE" id="PS50002"/>
    </source>
</evidence>
<evidence type="ECO:0000313" key="7">
    <source>
        <dbReference type="Proteomes" id="UP000291343"/>
    </source>
</evidence>
<dbReference type="Pfam" id="PF08397">
    <property type="entry name" value="IMD"/>
    <property type="match status" value="1"/>
</dbReference>